<feature type="transmembrane region" description="Helical" evidence="1">
    <location>
        <begin position="38"/>
        <end position="56"/>
    </location>
</feature>
<feature type="transmembrane region" description="Helical" evidence="1">
    <location>
        <begin position="272"/>
        <end position="293"/>
    </location>
</feature>
<keyword evidence="2" id="KW-0614">Plasmid</keyword>
<protein>
    <recommendedName>
        <fullName evidence="4">EpsG family protein</fullName>
    </recommendedName>
</protein>
<keyword evidence="3" id="KW-1185">Reference proteome</keyword>
<reference evidence="2 3" key="1">
    <citation type="submission" date="2017-05" db="EMBL/GenBank/DDBJ databases">
        <title>Comparative genomic and metabolic analysis of manganese-oxidizing mechanisms in Celeribater manganoxidans DY25T: its adaption to the environment of polymetallic nodule.</title>
        <authorList>
            <person name="Wang X."/>
        </authorList>
    </citation>
    <scope>NUCLEOTIDE SEQUENCE [LARGE SCALE GENOMIC DNA]</scope>
    <source>
        <strain evidence="2 3">DY25</strain>
        <plasmid evidence="3">pdy25-f</plasmid>
    </source>
</reference>
<name>A0A291M550_9RHOB</name>
<feature type="transmembrane region" description="Helical" evidence="1">
    <location>
        <begin position="324"/>
        <end position="341"/>
    </location>
</feature>
<feature type="transmembrane region" description="Helical" evidence="1">
    <location>
        <begin position="130"/>
        <end position="152"/>
    </location>
</feature>
<evidence type="ECO:0000313" key="3">
    <source>
        <dbReference type="Proteomes" id="UP000219050"/>
    </source>
</evidence>
<feature type="transmembrane region" description="Helical" evidence="1">
    <location>
        <begin position="103"/>
        <end position="123"/>
    </location>
</feature>
<dbReference type="EMBL" id="CP021410">
    <property type="protein sequence ID" value="ATI44040.1"/>
    <property type="molecule type" value="Genomic_DNA"/>
</dbReference>
<evidence type="ECO:0000256" key="1">
    <source>
        <dbReference type="SAM" id="Phobius"/>
    </source>
</evidence>
<feature type="transmembrane region" description="Helical" evidence="1">
    <location>
        <begin position="203"/>
        <end position="221"/>
    </location>
</feature>
<feature type="transmembrane region" description="Helical" evidence="1">
    <location>
        <begin position="241"/>
        <end position="260"/>
    </location>
</feature>
<dbReference type="InterPro" id="IPR049458">
    <property type="entry name" value="EpsG-like"/>
</dbReference>
<geneLocation type="plasmid" evidence="3">
    <name>pdy25-f</name>
</geneLocation>
<feature type="transmembrane region" description="Helical" evidence="1">
    <location>
        <begin position="299"/>
        <end position="317"/>
    </location>
</feature>
<organism evidence="2 3">
    <name type="scientific">Pacificitalea manganoxidans</name>
    <dbReference type="NCBI Taxonomy" id="1411902"/>
    <lineage>
        <taxon>Bacteria</taxon>
        <taxon>Pseudomonadati</taxon>
        <taxon>Pseudomonadota</taxon>
        <taxon>Alphaproteobacteria</taxon>
        <taxon>Rhodobacterales</taxon>
        <taxon>Paracoccaceae</taxon>
        <taxon>Pacificitalea</taxon>
    </lineage>
</organism>
<keyword evidence="1" id="KW-0812">Transmembrane</keyword>
<accession>A0A291M550</accession>
<keyword evidence="1" id="KW-0472">Membrane</keyword>
<feature type="transmembrane region" description="Helical" evidence="1">
    <location>
        <begin position="172"/>
        <end position="196"/>
    </location>
</feature>
<gene>
    <name evidence="2" type="ORF">CBW24_18020</name>
</gene>
<evidence type="ECO:0008006" key="4">
    <source>
        <dbReference type="Google" id="ProtNLM"/>
    </source>
</evidence>
<sequence>MTSPFCRRTQASPTMLVYLGIYSGFALSAVGSYPRRNAVFFIVTGIFLVWFMGFRYETGCDYFGYLNRWVQFYPPSSLNQLLEGEEVGFALLMGSVQSLGLNYTWLNVAASAILVACYVRFATAHSFARLILALLFPVIIVQLGMSGIRQAIAGGFLMLAFNAFAKSERLWTAFWILIGMQFHASVIIFLPIALIAGRQINTLRLAASLAILGPVAGLLLADRFDTYDDRYIEGTVTSGGAIIRYALVLLPVPFFMTYRARVRNNFPDMYPLLKMAALMILALAPLTVLSSIALHRLNYYVMPLSILLLVYVGAVAFKNARQGHILATGVYGAYSLFWFLGSSHAQSCYLPYESTWFL</sequence>
<dbReference type="AlphaFoldDB" id="A0A291M550"/>
<feature type="transmembrane region" description="Helical" evidence="1">
    <location>
        <begin position="12"/>
        <end position="31"/>
    </location>
</feature>
<evidence type="ECO:0000313" key="2">
    <source>
        <dbReference type="EMBL" id="ATI44040.1"/>
    </source>
</evidence>
<dbReference type="Pfam" id="PF14897">
    <property type="entry name" value="EpsG"/>
    <property type="match status" value="1"/>
</dbReference>
<keyword evidence="1" id="KW-1133">Transmembrane helix</keyword>
<dbReference type="Proteomes" id="UP000219050">
    <property type="component" value="Plasmid pDY25-F"/>
</dbReference>
<dbReference type="KEGG" id="cmag:CBW24_18020"/>
<proteinExistence type="predicted"/>